<accession>A0A0F9TY79</accession>
<comment type="caution">
    <text evidence="1">The sequence shown here is derived from an EMBL/GenBank/DDBJ whole genome shotgun (WGS) entry which is preliminary data.</text>
</comment>
<evidence type="ECO:0000313" key="1">
    <source>
        <dbReference type="EMBL" id="KKN54096.1"/>
    </source>
</evidence>
<organism evidence="1">
    <name type="scientific">marine sediment metagenome</name>
    <dbReference type="NCBI Taxonomy" id="412755"/>
    <lineage>
        <taxon>unclassified sequences</taxon>
        <taxon>metagenomes</taxon>
        <taxon>ecological metagenomes</taxon>
    </lineage>
</organism>
<sequence length="385" mass="45040">MSEKSKCYWTKDSYCGLELNQNEDEIFIIGSCDSSRREYINTIIEVVENEFKIKAIFAEDLSQHNGYKAFCSNICSPIIRSTLVIVDLSAPNKIITCSNCDQNIEISQQSVNVYWEYGYACGLAKRILLFIDESQIDRMPFDVADTQVEVYDVRNLRNKLINLIEMKLKEPLLAYRYNFMPPPLPATPIGPNDHRIQPIIDLMQYKVVDYYRKIEPEKKRVIRKLIEVLGIFNPYFLEKYGKSGPLVRFIGDYFNMSLEDFRTQLDNINIRMPKKSPLIIAGDFVLKVLSYISEHPELDSILIGKVHGEFDTEIRMHKIFPQDMSFELDFKPALKELRDRGFIRGEPYLGQNSETIFKVPSQAYLKRFVEIYSLDYYFQQIFGRF</sequence>
<dbReference type="EMBL" id="LAZR01000943">
    <property type="protein sequence ID" value="KKN54096.1"/>
    <property type="molecule type" value="Genomic_DNA"/>
</dbReference>
<dbReference type="AlphaFoldDB" id="A0A0F9TY79"/>
<gene>
    <name evidence="1" type="ORF">LCGC14_0595900</name>
</gene>
<name>A0A0F9TY79_9ZZZZ</name>
<proteinExistence type="predicted"/>
<reference evidence="1" key="1">
    <citation type="journal article" date="2015" name="Nature">
        <title>Complex archaea that bridge the gap between prokaryotes and eukaryotes.</title>
        <authorList>
            <person name="Spang A."/>
            <person name="Saw J.H."/>
            <person name="Jorgensen S.L."/>
            <person name="Zaremba-Niedzwiedzka K."/>
            <person name="Martijn J."/>
            <person name="Lind A.E."/>
            <person name="van Eijk R."/>
            <person name="Schleper C."/>
            <person name="Guy L."/>
            <person name="Ettema T.J."/>
        </authorList>
    </citation>
    <scope>NUCLEOTIDE SEQUENCE</scope>
</reference>
<protein>
    <submittedName>
        <fullName evidence="1">Uncharacterized protein</fullName>
    </submittedName>
</protein>